<evidence type="ECO:0000313" key="1">
    <source>
        <dbReference type="EMBL" id="MFD2034753.1"/>
    </source>
</evidence>
<sequence>MRYLILLIFLSCSGKSDQNSCGYFSEHEISIDTIRIEANNEILYLKGDIIGADVSKDKKYLYNFNPYDHTLEEINLNEHRLDCKIPFDREGPNGTGQITSRIQVYGKDKIVIQGNVFSMDGQKLTSVNPRDLLLNWANGDYPISKPIFNDEMDKLFTVINDFENKRNVLGIIDIADQEVYEIPLDNFKDFKNFTFTLQGGSGSVRTTPNLDMDKFDSKLVVSNQVTSTLLVYDISLDTMHTKKYQTSLFNNEKINSYKLTHEIEAWEDYQLEYSRFYQEINFLAPFWDEKNQIYYRFSFKELPTASKTVDHIKCKVYITALDKDFNLLGEIEVPKFTKIPIEGTFRKFPKHFAKDGNIWIFENLMDEMGFVRINLSES</sequence>
<dbReference type="InterPro" id="IPR025316">
    <property type="entry name" value="DUF4221"/>
</dbReference>
<dbReference type="Pfam" id="PF13970">
    <property type="entry name" value="DUF4221"/>
    <property type="match status" value="1"/>
</dbReference>
<name>A0ABW4VN80_9BACT</name>
<dbReference type="Proteomes" id="UP001597361">
    <property type="component" value="Unassembled WGS sequence"/>
</dbReference>
<reference evidence="2" key="1">
    <citation type="journal article" date="2019" name="Int. J. Syst. Evol. Microbiol.">
        <title>The Global Catalogue of Microorganisms (GCM) 10K type strain sequencing project: providing services to taxonomists for standard genome sequencing and annotation.</title>
        <authorList>
            <consortium name="The Broad Institute Genomics Platform"/>
            <consortium name="The Broad Institute Genome Sequencing Center for Infectious Disease"/>
            <person name="Wu L."/>
            <person name="Ma J."/>
        </authorList>
    </citation>
    <scope>NUCLEOTIDE SEQUENCE [LARGE SCALE GENOMIC DNA]</scope>
    <source>
        <strain evidence="2">CGMCC 1.15180</strain>
    </source>
</reference>
<evidence type="ECO:0000313" key="2">
    <source>
        <dbReference type="Proteomes" id="UP001597361"/>
    </source>
</evidence>
<accession>A0ABW4VN80</accession>
<dbReference type="EMBL" id="JBHUHR010000022">
    <property type="protein sequence ID" value="MFD2034753.1"/>
    <property type="molecule type" value="Genomic_DNA"/>
</dbReference>
<proteinExistence type="predicted"/>
<protein>
    <submittedName>
        <fullName evidence="1">DUF4221 family protein</fullName>
    </submittedName>
</protein>
<comment type="caution">
    <text evidence="1">The sequence shown here is derived from an EMBL/GenBank/DDBJ whole genome shotgun (WGS) entry which is preliminary data.</text>
</comment>
<keyword evidence="2" id="KW-1185">Reference proteome</keyword>
<gene>
    <name evidence="1" type="ORF">ACFSKL_08135</name>
</gene>
<dbReference type="RefSeq" id="WP_376885190.1">
    <property type="nucleotide sequence ID" value="NZ_JBHUHR010000022.1"/>
</dbReference>
<organism evidence="1 2">
    <name type="scientific">Belliella marina</name>
    <dbReference type="NCBI Taxonomy" id="1644146"/>
    <lineage>
        <taxon>Bacteria</taxon>
        <taxon>Pseudomonadati</taxon>
        <taxon>Bacteroidota</taxon>
        <taxon>Cytophagia</taxon>
        <taxon>Cytophagales</taxon>
        <taxon>Cyclobacteriaceae</taxon>
        <taxon>Belliella</taxon>
    </lineage>
</organism>